<evidence type="ECO:0000313" key="17">
    <source>
        <dbReference type="EMBL" id="AQW88436.1"/>
    </source>
</evidence>
<reference evidence="18" key="1">
    <citation type="submission" date="2016-09" db="EMBL/GenBank/DDBJ databases">
        <title>Comparative genomics of the Campylobacter concisus group.</title>
        <authorList>
            <person name="Miller W.G."/>
            <person name="Yee E."/>
            <person name="Chapman M.H."/>
            <person name="Huynh S."/>
            <person name="Bono J.L."/>
            <person name="On S.L.W."/>
            <person name="StLeger J."/>
            <person name="Foster G."/>
            <person name="Parker C.T."/>
        </authorList>
    </citation>
    <scope>NUCLEOTIDE SEQUENCE [LARGE SCALE GENOMIC DNA]</scope>
    <source>
        <strain evidence="18">RM18021</strain>
    </source>
</reference>
<evidence type="ECO:0000256" key="4">
    <source>
        <dbReference type="ARBA" id="ARBA00011738"/>
    </source>
</evidence>
<dbReference type="Gene3D" id="1.10.150.900">
    <property type="match status" value="1"/>
</dbReference>
<evidence type="ECO:0000256" key="10">
    <source>
        <dbReference type="ARBA" id="ARBA00022833"/>
    </source>
</evidence>
<dbReference type="GO" id="GO:0009014">
    <property type="term" value="F:succinyl-diaminopimelate desuccinylase activity"/>
    <property type="evidence" value="ECO:0007669"/>
    <property type="project" value="UniProtKB-UniRule"/>
</dbReference>
<dbReference type="Gene3D" id="3.30.70.360">
    <property type="match status" value="1"/>
</dbReference>
<comment type="similarity">
    <text evidence="3">Belongs to the peptidase M20A family. DapE subfamily.</text>
</comment>
<keyword evidence="11" id="KW-0220">Diaminopimelate biosynthesis</keyword>
<dbReference type="InterPro" id="IPR005941">
    <property type="entry name" value="DapE_proteobac"/>
</dbReference>
<dbReference type="SUPFAM" id="SSF53187">
    <property type="entry name" value="Zn-dependent exopeptidases"/>
    <property type="match status" value="1"/>
</dbReference>
<evidence type="ECO:0000256" key="1">
    <source>
        <dbReference type="ARBA" id="ARBA00001947"/>
    </source>
</evidence>
<keyword evidence="9 17" id="KW-0378">Hydrolase</keyword>
<keyword evidence="12" id="KW-0457">Lysine biosynthesis</keyword>
<dbReference type="GeneID" id="56567243"/>
<evidence type="ECO:0000313" key="18">
    <source>
        <dbReference type="Proteomes" id="UP000190868"/>
    </source>
</evidence>
<dbReference type="AlphaFoldDB" id="A0A1S6U9M0"/>
<comment type="pathway">
    <text evidence="2">Amino-acid biosynthesis; L-lysine biosynthesis via DAP pathway; LL-2,6-diaminopimelate from (S)-tetrahydrodipicolinate (succinylase route): step 3/3.</text>
</comment>
<feature type="domain" description="Peptidase M20 dimerisation" evidence="16">
    <location>
        <begin position="166"/>
        <end position="268"/>
    </location>
</feature>
<keyword evidence="10" id="KW-0862">Zinc</keyword>
<dbReference type="NCBIfam" id="TIGR01246">
    <property type="entry name" value="dapE_proteo"/>
    <property type="match status" value="1"/>
</dbReference>
<evidence type="ECO:0000256" key="6">
    <source>
        <dbReference type="ARBA" id="ARBA00022391"/>
    </source>
</evidence>
<dbReference type="GO" id="GO:0019877">
    <property type="term" value="P:diaminopimelate biosynthetic process"/>
    <property type="evidence" value="ECO:0007669"/>
    <property type="project" value="UniProtKB-KW"/>
</dbReference>
<evidence type="ECO:0000256" key="5">
    <source>
        <dbReference type="ARBA" id="ARBA00011921"/>
    </source>
</evidence>
<evidence type="ECO:0000256" key="9">
    <source>
        <dbReference type="ARBA" id="ARBA00022801"/>
    </source>
</evidence>
<keyword evidence="18" id="KW-1185">Reference proteome</keyword>
<evidence type="ECO:0000256" key="11">
    <source>
        <dbReference type="ARBA" id="ARBA00022915"/>
    </source>
</evidence>
<dbReference type="Gene3D" id="3.40.630.10">
    <property type="entry name" value="Zn peptidases"/>
    <property type="match status" value="1"/>
</dbReference>
<dbReference type="PANTHER" id="PTHR43808">
    <property type="entry name" value="ACETYLORNITHINE DEACETYLASE"/>
    <property type="match status" value="1"/>
</dbReference>
<dbReference type="GO" id="GO:0006526">
    <property type="term" value="P:L-arginine biosynthetic process"/>
    <property type="evidence" value="ECO:0007669"/>
    <property type="project" value="TreeGrafter"/>
</dbReference>
<dbReference type="GO" id="GO:0008777">
    <property type="term" value="F:acetylornithine deacetylase activity"/>
    <property type="evidence" value="ECO:0007669"/>
    <property type="project" value="TreeGrafter"/>
</dbReference>
<dbReference type="Proteomes" id="UP000190868">
    <property type="component" value="Chromosome"/>
</dbReference>
<dbReference type="PROSITE" id="PS00759">
    <property type="entry name" value="ARGE_DAPE_CPG2_2"/>
    <property type="match status" value="1"/>
</dbReference>
<organism evidence="17 18">
    <name type="scientific">Campylobacter pinnipediorum subsp. caledonicus</name>
    <dbReference type="NCBI Taxonomy" id="1874362"/>
    <lineage>
        <taxon>Bacteria</taxon>
        <taxon>Pseudomonadati</taxon>
        <taxon>Campylobacterota</taxon>
        <taxon>Epsilonproteobacteria</taxon>
        <taxon>Campylobacterales</taxon>
        <taxon>Campylobacteraceae</taxon>
        <taxon>Campylobacter</taxon>
    </lineage>
</organism>
<keyword evidence="8" id="KW-0479">Metal-binding</keyword>
<keyword evidence="13" id="KW-0170">Cobalt</keyword>
<dbReference type="InterPro" id="IPR001261">
    <property type="entry name" value="ArgE/DapE_CS"/>
</dbReference>
<evidence type="ECO:0000256" key="14">
    <source>
        <dbReference type="ARBA" id="ARBA00051301"/>
    </source>
</evidence>
<protein>
    <recommendedName>
        <fullName evidence="6 15">Succinyl-diaminopimelate desuccinylase</fullName>
        <ecNumber evidence="5 15">3.5.1.18</ecNumber>
    </recommendedName>
</protein>
<dbReference type="InterPro" id="IPR050072">
    <property type="entry name" value="Peptidase_M20A"/>
</dbReference>
<sequence length="363" mass="40453">MIELLSTLLKFKSITPDDDGILDFIQDYMGDFKAKRIDKNGVKNLLLTKEFSPKGVHFAFAGHVDVVPAGDGWDSDPFSPTTKDDYIYARGAQDMKSGVAAFLYACKKIKNFNGKISIILTSDEEGDAIYGTKEVLKYMKDVDELPDFALVAEPTCNEKFGDSVKIARRGSVNGSFVIKGLQGHVAYPNKCVNPIHQLAKVIDKIADHDMDSGSEFFEPSKIVITDIRGGMQVCNVTAGDVKVMFNVRNSNLTTLNDIKTYIQNTLSDFDFELDIKQSSNYYFTDKDSLIVKKLCESINEVLGVKPLLNSKGGTSDARYLSEFGVNVVEFGVINDRIHSINERVKISEIRQLCSIFEKLLIKF</sequence>
<dbReference type="Pfam" id="PF01546">
    <property type="entry name" value="Peptidase_M20"/>
    <property type="match status" value="1"/>
</dbReference>
<dbReference type="CDD" id="cd03891">
    <property type="entry name" value="M20_DapE_proteobac"/>
    <property type="match status" value="1"/>
</dbReference>
<comment type="subunit">
    <text evidence="4">Homodimer.</text>
</comment>
<evidence type="ECO:0000259" key="16">
    <source>
        <dbReference type="Pfam" id="PF07687"/>
    </source>
</evidence>
<accession>A0A1S6U9M0</accession>
<gene>
    <name evidence="17" type="primary">dapE</name>
    <name evidence="17" type="ORF">CPIN18021_1657</name>
</gene>
<evidence type="ECO:0000256" key="8">
    <source>
        <dbReference type="ARBA" id="ARBA00022723"/>
    </source>
</evidence>
<comment type="catalytic activity">
    <reaction evidence="14">
        <text>N-succinyl-(2S,6S)-2,6-diaminopimelate + H2O = (2S,6S)-2,6-diaminopimelate + succinate</text>
        <dbReference type="Rhea" id="RHEA:22608"/>
        <dbReference type="ChEBI" id="CHEBI:15377"/>
        <dbReference type="ChEBI" id="CHEBI:30031"/>
        <dbReference type="ChEBI" id="CHEBI:57609"/>
        <dbReference type="ChEBI" id="CHEBI:58087"/>
        <dbReference type="EC" id="3.5.1.18"/>
    </reaction>
</comment>
<evidence type="ECO:0000256" key="12">
    <source>
        <dbReference type="ARBA" id="ARBA00023154"/>
    </source>
</evidence>
<evidence type="ECO:0000256" key="2">
    <source>
        <dbReference type="ARBA" id="ARBA00005130"/>
    </source>
</evidence>
<comment type="cofactor">
    <cofactor evidence="1">
        <name>Zn(2+)</name>
        <dbReference type="ChEBI" id="CHEBI:29105"/>
    </cofactor>
</comment>
<keyword evidence="7" id="KW-0028">Amino-acid biosynthesis</keyword>
<dbReference type="Pfam" id="PF07687">
    <property type="entry name" value="M20_dimer"/>
    <property type="match status" value="1"/>
</dbReference>
<evidence type="ECO:0000256" key="7">
    <source>
        <dbReference type="ARBA" id="ARBA00022605"/>
    </source>
</evidence>
<dbReference type="GO" id="GO:0046872">
    <property type="term" value="F:metal ion binding"/>
    <property type="evidence" value="ECO:0007669"/>
    <property type="project" value="UniProtKB-KW"/>
</dbReference>
<dbReference type="UniPathway" id="UPA00034">
    <property type="reaction ID" value="UER00021"/>
</dbReference>
<dbReference type="EC" id="3.5.1.18" evidence="5 15"/>
<dbReference type="EMBL" id="CP017258">
    <property type="protein sequence ID" value="AQW88436.1"/>
    <property type="molecule type" value="Genomic_DNA"/>
</dbReference>
<dbReference type="InterPro" id="IPR002933">
    <property type="entry name" value="Peptidase_M20"/>
</dbReference>
<dbReference type="GO" id="GO:0009089">
    <property type="term" value="P:lysine biosynthetic process via diaminopimelate"/>
    <property type="evidence" value="ECO:0007669"/>
    <property type="project" value="UniProtKB-UniRule"/>
</dbReference>
<proteinExistence type="inferred from homology"/>
<dbReference type="InterPro" id="IPR011650">
    <property type="entry name" value="Peptidase_M20_dimer"/>
</dbReference>
<name>A0A1S6U9M0_9BACT</name>
<evidence type="ECO:0000256" key="13">
    <source>
        <dbReference type="ARBA" id="ARBA00023285"/>
    </source>
</evidence>
<dbReference type="PANTHER" id="PTHR43808:SF31">
    <property type="entry name" value="N-ACETYL-L-CITRULLINE DEACETYLASE"/>
    <property type="match status" value="1"/>
</dbReference>
<dbReference type="RefSeq" id="WP_078423929.1">
    <property type="nucleotide sequence ID" value="NZ_CP017018.1"/>
</dbReference>
<dbReference type="SUPFAM" id="SSF55031">
    <property type="entry name" value="Bacterial exopeptidase dimerisation domain"/>
    <property type="match status" value="1"/>
</dbReference>
<dbReference type="InterPro" id="IPR036264">
    <property type="entry name" value="Bact_exopeptidase_dim_dom"/>
</dbReference>
<dbReference type="NCBIfam" id="NF009557">
    <property type="entry name" value="PRK13009.1"/>
    <property type="match status" value="1"/>
</dbReference>
<evidence type="ECO:0000256" key="15">
    <source>
        <dbReference type="NCBIfam" id="TIGR01246"/>
    </source>
</evidence>
<dbReference type="KEGG" id="cpin:CPIN18020_1603"/>
<evidence type="ECO:0000256" key="3">
    <source>
        <dbReference type="ARBA" id="ARBA00006746"/>
    </source>
</evidence>